<evidence type="ECO:0000256" key="8">
    <source>
        <dbReference type="RuleBase" id="RU000461"/>
    </source>
</evidence>
<keyword evidence="4 8" id="KW-0560">Oxidoreductase</keyword>
<dbReference type="GO" id="GO:0005506">
    <property type="term" value="F:iron ion binding"/>
    <property type="evidence" value="ECO:0007669"/>
    <property type="project" value="InterPro"/>
</dbReference>
<dbReference type="FunFam" id="1.10.630.10:FF:000036">
    <property type="entry name" value="CYtochrome P450 family"/>
    <property type="match status" value="1"/>
</dbReference>
<protein>
    <submittedName>
        <fullName evidence="10">Uncharacterized protein</fullName>
    </submittedName>
</protein>
<dbReference type="GO" id="GO:0005737">
    <property type="term" value="C:cytoplasm"/>
    <property type="evidence" value="ECO:0007669"/>
    <property type="project" value="TreeGrafter"/>
</dbReference>
<feature type="signal peptide" evidence="9">
    <location>
        <begin position="1"/>
        <end position="24"/>
    </location>
</feature>
<dbReference type="SUPFAM" id="SSF48264">
    <property type="entry name" value="Cytochrome P450"/>
    <property type="match status" value="1"/>
</dbReference>
<evidence type="ECO:0000256" key="1">
    <source>
        <dbReference type="ARBA" id="ARBA00001971"/>
    </source>
</evidence>
<feature type="chain" id="PRO_5041709118" evidence="9">
    <location>
        <begin position="25"/>
        <end position="493"/>
    </location>
</feature>
<keyword evidence="9" id="KW-0732">Signal</keyword>
<evidence type="ECO:0000256" key="2">
    <source>
        <dbReference type="ARBA" id="ARBA00010617"/>
    </source>
</evidence>
<evidence type="ECO:0000256" key="9">
    <source>
        <dbReference type="SAM" id="SignalP"/>
    </source>
</evidence>
<sequence>MYVGSLVLCVIMTILVWLWKQTRRAADWPQGPPTIPFIGNANINFGDILTEFRKFRLQYGDIYSLVIGSKTVIVVNGLDTLKEMFIQHGDVVSQRADTIVTSNIAKYKGLLNSSGSLWKEHRSFVLSKLKEFGLGKRMMEEKILKEVAVLLQSISSTGGITIDISPLLRTSVSNVICSVVFGRRFEHDDERFNKIMNSISQATEHKTIYGILTLFPFLRFIHGDPLKYDQMMKQVEAIDSYIQEIIEEQKNCPEQKEKEVTNYLDAFLRCQQSEKANSTQTHSQKVIFDLFGAGSDPVSIALRWFILIILHKPEIQENMRAEILKEVGDSRYPSTADRSMLPYCDSVLHEVLRFGNITPLPLPHGLTENLYFHGYLIPKHALLFPNLDSVLNDPNVFENPTEFVPTRFLSKDGFLTGTEKLIAFGLGPRKCLGESLARMELFLFATSMIQQFKFLPPEGAALPTIYDFEFGLTRKPLEFNFRTVERVKSDVVH</sequence>
<dbReference type="GO" id="GO:0020037">
    <property type="term" value="F:heme binding"/>
    <property type="evidence" value="ECO:0007669"/>
    <property type="project" value="InterPro"/>
</dbReference>
<dbReference type="Gene3D" id="1.10.630.10">
    <property type="entry name" value="Cytochrome P450"/>
    <property type="match status" value="1"/>
</dbReference>
<dbReference type="PRINTS" id="PR00463">
    <property type="entry name" value="EP450I"/>
</dbReference>
<evidence type="ECO:0000313" key="11">
    <source>
        <dbReference type="Proteomes" id="UP001186944"/>
    </source>
</evidence>
<dbReference type="GO" id="GO:0006082">
    <property type="term" value="P:organic acid metabolic process"/>
    <property type="evidence" value="ECO:0007669"/>
    <property type="project" value="TreeGrafter"/>
</dbReference>
<dbReference type="PANTHER" id="PTHR24300">
    <property type="entry name" value="CYTOCHROME P450 508A4-RELATED"/>
    <property type="match status" value="1"/>
</dbReference>
<evidence type="ECO:0000256" key="6">
    <source>
        <dbReference type="ARBA" id="ARBA00023033"/>
    </source>
</evidence>
<organism evidence="10 11">
    <name type="scientific">Pinctada imbricata</name>
    <name type="common">Atlantic pearl-oyster</name>
    <name type="synonym">Pinctada martensii</name>
    <dbReference type="NCBI Taxonomy" id="66713"/>
    <lineage>
        <taxon>Eukaryota</taxon>
        <taxon>Metazoa</taxon>
        <taxon>Spiralia</taxon>
        <taxon>Lophotrochozoa</taxon>
        <taxon>Mollusca</taxon>
        <taxon>Bivalvia</taxon>
        <taxon>Autobranchia</taxon>
        <taxon>Pteriomorphia</taxon>
        <taxon>Pterioida</taxon>
        <taxon>Pterioidea</taxon>
        <taxon>Pteriidae</taxon>
        <taxon>Pinctada</taxon>
    </lineage>
</organism>
<dbReference type="GO" id="GO:0016712">
    <property type="term" value="F:oxidoreductase activity, acting on paired donors, with incorporation or reduction of molecular oxygen, reduced flavin or flavoprotein as one donor, and incorporation of one atom of oxygen"/>
    <property type="evidence" value="ECO:0007669"/>
    <property type="project" value="TreeGrafter"/>
</dbReference>
<dbReference type="InterPro" id="IPR002401">
    <property type="entry name" value="Cyt_P450_E_grp-I"/>
</dbReference>
<evidence type="ECO:0000256" key="7">
    <source>
        <dbReference type="PIRSR" id="PIRSR602401-1"/>
    </source>
</evidence>
<dbReference type="InterPro" id="IPR001128">
    <property type="entry name" value="Cyt_P450"/>
</dbReference>
<accession>A0AA88XF83</accession>
<evidence type="ECO:0000256" key="3">
    <source>
        <dbReference type="ARBA" id="ARBA00022723"/>
    </source>
</evidence>
<keyword evidence="5 7" id="KW-0408">Iron</keyword>
<name>A0AA88XF83_PINIB</name>
<dbReference type="PANTHER" id="PTHR24300:SF403">
    <property type="entry name" value="CYTOCHROME P450 306A1"/>
    <property type="match status" value="1"/>
</dbReference>
<gene>
    <name evidence="10" type="ORF">FSP39_006100</name>
</gene>
<dbReference type="EMBL" id="VSWD01000013">
    <property type="protein sequence ID" value="KAK3083971.1"/>
    <property type="molecule type" value="Genomic_DNA"/>
</dbReference>
<feature type="binding site" description="axial binding residue" evidence="7">
    <location>
        <position position="431"/>
    </location>
    <ligand>
        <name>heme</name>
        <dbReference type="ChEBI" id="CHEBI:30413"/>
    </ligand>
    <ligandPart>
        <name>Fe</name>
        <dbReference type="ChEBI" id="CHEBI:18248"/>
    </ligandPart>
</feature>
<evidence type="ECO:0000256" key="5">
    <source>
        <dbReference type="ARBA" id="ARBA00023004"/>
    </source>
</evidence>
<comment type="caution">
    <text evidence="10">The sequence shown here is derived from an EMBL/GenBank/DDBJ whole genome shotgun (WGS) entry which is preliminary data.</text>
</comment>
<dbReference type="InterPro" id="IPR050182">
    <property type="entry name" value="Cytochrome_P450_fam2"/>
</dbReference>
<dbReference type="Proteomes" id="UP001186944">
    <property type="component" value="Unassembled WGS sequence"/>
</dbReference>
<keyword evidence="6 8" id="KW-0503">Monooxygenase</keyword>
<keyword evidence="11" id="KW-1185">Reference proteome</keyword>
<dbReference type="PROSITE" id="PS00086">
    <property type="entry name" value="CYTOCHROME_P450"/>
    <property type="match status" value="1"/>
</dbReference>
<keyword evidence="7 8" id="KW-0349">Heme</keyword>
<dbReference type="GO" id="GO:0006805">
    <property type="term" value="P:xenobiotic metabolic process"/>
    <property type="evidence" value="ECO:0007669"/>
    <property type="project" value="TreeGrafter"/>
</dbReference>
<evidence type="ECO:0000313" key="10">
    <source>
        <dbReference type="EMBL" id="KAK3083971.1"/>
    </source>
</evidence>
<dbReference type="AlphaFoldDB" id="A0AA88XF83"/>
<dbReference type="Pfam" id="PF00067">
    <property type="entry name" value="p450"/>
    <property type="match status" value="1"/>
</dbReference>
<dbReference type="InterPro" id="IPR017972">
    <property type="entry name" value="Cyt_P450_CS"/>
</dbReference>
<comment type="cofactor">
    <cofactor evidence="1 7">
        <name>heme</name>
        <dbReference type="ChEBI" id="CHEBI:30413"/>
    </cofactor>
</comment>
<keyword evidence="3 7" id="KW-0479">Metal-binding</keyword>
<proteinExistence type="inferred from homology"/>
<dbReference type="PRINTS" id="PR00385">
    <property type="entry name" value="P450"/>
</dbReference>
<dbReference type="GO" id="GO:0008395">
    <property type="term" value="F:steroid hydroxylase activity"/>
    <property type="evidence" value="ECO:0007669"/>
    <property type="project" value="TreeGrafter"/>
</dbReference>
<evidence type="ECO:0000256" key="4">
    <source>
        <dbReference type="ARBA" id="ARBA00023002"/>
    </source>
</evidence>
<dbReference type="InterPro" id="IPR036396">
    <property type="entry name" value="Cyt_P450_sf"/>
</dbReference>
<comment type="similarity">
    <text evidence="2 8">Belongs to the cytochrome P450 family.</text>
</comment>
<reference evidence="10" key="1">
    <citation type="submission" date="2019-08" db="EMBL/GenBank/DDBJ databases">
        <title>The improved chromosome-level genome for the pearl oyster Pinctada fucata martensii using PacBio sequencing and Hi-C.</title>
        <authorList>
            <person name="Zheng Z."/>
        </authorList>
    </citation>
    <scope>NUCLEOTIDE SEQUENCE</scope>
    <source>
        <strain evidence="10">ZZ-2019</strain>
        <tissue evidence="10">Adductor muscle</tissue>
    </source>
</reference>